<gene>
    <name evidence="5" type="primary">cheB</name>
    <name evidence="10" type="ORF">IPN91_15080</name>
</gene>
<sequence>MSLDRKRRVLVVDDSALVRQVLVNILSRHPLLEVVGTATDPYDARERIKELDPDVLTLDVEMPRMDGLTFLGKLMKAHPMPVVMLSSLTAKGTSTALDALDLGAVDVIGKPVLDQAAGLEAMGAEIADTVYGASLARVGPRRPAALAPSPTLAALAARAKAGRALIAIGSSTGGTEALRLVFESIPENLPPIAVVQHMLPGFTAAFADRLNRSCRARVKVAEDGEPLKPGSIYLAPSEVHLTIGRHSAGLLARLTTGDRVSHHLPSVDVLFDSVAATCGPHAMGVILTGMGDDGARGLLKMRQKGARTLGQDEASCVVYGMPRAAFLRGGVEEEAPLGAIASHLLAWCEREA</sequence>
<keyword evidence="2 5" id="KW-0145">Chemotaxis</keyword>
<comment type="subcellular location">
    <subcellularLocation>
        <location evidence="5">Cytoplasm</location>
    </subcellularLocation>
</comment>
<dbReference type="InterPro" id="IPR011006">
    <property type="entry name" value="CheY-like_superfamily"/>
</dbReference>
<dbReference type="GO" id="GO:0006935">
    <property type="term" value="P:chemotaxis"/>
    <property type="evidence" value="ECO:0007669"/>
    <property type="project" value="UniProtKB-UniRule"/>
</dbReference>
<dbReference type="Pfam" id="PF01339">
    <property type="entry name" value="CheB_methylest"/>
    <property type="match status" value="1"/>
</dbReference>
<dbReference type="SUPFAM" id="SSF52172">
    <property type="entry name" value="CheY-like"/>
    <property type="match status" value="1"/>
</dbReference>
<keyword evidence="5 7" id="KW-0597">Phosphoprotein</keyword>
<dbReference type="NCBIfam" id="NF001965">
    <property type="entry name" value="PRK00742.1"/>
    <property type="match status" value="1"/>
</dbReference>
<dbReference type="PANTHER" id="PTHR42872">
    <property type="entry name" value="PROTEIN-GLUTAMATE METHYLESTERASE/PROTEIN-GLUTAMINE GLUTAMINASE"/>
    <property type="match status" value="1"/>
</dbReference>
<keyword evidence="3 5" id="KW-0378">Hydrolase</keyword>
<feature type="active site" evidence="5 6">
    <location>
        <position position="293"/>
    </location>
</feature>
<evidence type="ECO:0000313" key="10">
    <source>
        <dbReference type="EMBL" id="MBK8573904.1"/>
    </source>
</evidence>
<keyword evidence="1 5" id="KW-0963">Cytoplasm</keyword>
<comment type="catalytic activity">
    <reaction evidence="5">
        <text>L-glutaminyl-[protein] + H2O = L-glutamyl-[protein] + NH4(+)</text>
        <dbReference type="Rhea" id="RHEA:16441"/>
        <dbReference type="Rhea" id="RHEA-COMP:10207"/>
        <dbReference type="Rhea" id="RHEA-COMP:10208"/>
        <dbReference type="ChEBI" id="CHEBI:15377"/>
        <dbReference type="ChEBI" id="CHEBI:28938"/>
        <dbReference type="ChEBI" id="CHEBI:29973"/>
        <dbReference type="ChEBI" id="CHEBI:30011"/>
        <dbReference type="EC" id="3.5.1.44"/>
    </reaction>
</comment>
<comment type="domain">
    <text evidence="5">Contains a C-terminal catalytic domain, and an N-terminal region which modulates catalytic activity.</text>
</comment>
<feature type="modified residue" description="4-aspartylphosphate" evidence="5 7">
    <location>
        <position position="59"/>
    </location>
</feature>
<dbReference type="AlphaFoldDB" id="A0A936K7G6"/>
<accession>A0A936K7G6</accession>
<feature type="active site" evidence="5 6">
    <location>
        <position position="197"/>
    </location>
</feature>
<dbReference type="Gene3D" id="3.40.50.2300">
    <property type="match status" value="1"/>
</dbReference>
<feature type="domain" description="CheB-type methylesterase" evidence="9">
    <location>
        <begin position="159"/>
        <end position="351"/>
    </location>
</feature>
<evidence type="ECO:0000313" key="11">
    <source>
        <dbReference type="Proteomes" id="UP000709959"/>
    </source>
</evidence>
<dbReference type="GO" id="GO:0000156">
    <property type="term" value="F:phosphorelay response regulator activity"/>
    <property type="evidence" value="ECO:0007669"/>
    <property type="project" value="InterPro"/>
</dbReference>
<dbReference type="EMBL" id="JADKCH010000033">
    <property type="protein sequence ID" value="MBK8573904.1"/>
    <property type="molecule type" value="Genomic_DNA"/>
</dbReference>
<dbReference type="Gene3D" id="3.40.50.180">
    <property type="entry name" value="Methylesterase CheB, C-terminal domain"/>
    <property type="match status" value="1"/>
</dbReference>
<dbReference type="InterPro" id="IPR035909">
    <property type="entry name" value="CheB_C"/>
</dbReference>
<dbReference type="CDD" id="cd17541">
    <property type="entry name" value="REC_CheB-like"/>
    <property type="match status" value="1"/>
</dbReference>
<name>A0A936K7G6_9BACT</name>
<dbReference type="InterPro" id="IPR008248">
    <property type="entry name" value="CheB-like"/>
</dbReference>
<dbReference type="InterPro" id="IPR001789">
    <property type="entry name" value="Sig_transdc_resp-reg_receiver"/>
</dbReference>
<dbReference type="InterPro" id="IPR000673">
    <property type="entry name" value="Sig_transdc_resp-reg_Me-estase"/>
</dbReference>
<evidence type="ECO:0000256" key="3">
    <source>
        <dbReference type="ARBA" id="ARBA00022801"/>
    </source>
</evidence>
<evidence type="ECO:0000256" key="4">
    <source>
        <dbReference type="ARBA" id="ARBA00048267"/>
    </source>
</evidence>
<evidence type="ECO:0000256" key="1">
    <source>
        <dbReference type="ARBA" id="ARBA00022490"/>
    </source>
</evidence>
<comment type="function">
    <text evidence="5">Involved in chemotaxis. Part of a chemotaxis signal transduction system that modulates chemotaxis in response to various stimuli. Catalyzes the demethylation of specific methylglutamate residues introduced into the chemoreceptors (methyl-accepting chemotaxis proteins or MCP) by CheR. Also mediates the irreversible deamidation of specific glutamine residues to glutamic acid.</text>
</comment>
<evidence type="ECO:0000259" key="8">
    <source>
        <dbReference type="PROSITE" id="PS50110"/>
    </source>
</evidence>
<organism evidence="10 11">
    <name type="scientific">Candidatus Geothrix odensensis</name>
    <dbReference type="NCBI Taxonomy" id="2954440"/>
    <lineage>
        <taxon>Bacteria</taxon>
        <taxon>Pseudomonadati</taxon>
        <taxon>Acidobacteriota</taxon>
        <taxon>Holophagae</taxon>
        <taxon>Holophagales</taxon>
        <taxon>Holophagaceae</taxon>
        <taxon>Geothrix</taxon>
    </lineage>
</organism>
<dbReference type="Pfam" id="PF00072">
    <property type="entry name" value="Response_reg"/>
    <property type="match status" value="1"/>
</dbReference>
<comment type="catalytic activity">
    <reaction evidence="4 5">
        <text>[protein]-L-glutamate 5-O-methyl ester + H2O = L-glutamyl-[protein] + methanol + H(+)</text>
        <dbReference type="Rhea" id="RHEA:23236"/>
        <dbReference type="Rhea" id="RHEA-COMP:10208"/>
        <dbReference type="Rhea" id="RHEA-COMP:10311"/>
        <dbReference type="ChEBI" id="CHEBI:15377"/>
        <dbReference type="ChEBI" id="CHEBI:15378"/>
        <dbReference type="ChEBI" id="CHEBI:17790"/>
        <dbReference type="ChEBI" id="CHEBI:29973"/>
        <dbReference type="ChEBI" id="CHEBI:82795"/>
        <dbReference type="EC" id="3.1.1.61"/>
    </reaction>
</comment>
<dbReference type="PROSITE" id="PS50122">
    <property type="entry name" value="CHEB"/>
    <property type="match status" value="1"/>
</dbReference>
<dbReference type="PANTHER" id="PTHR42872:SF6">
    <property type="entry name" value="PROTEIN-GLUTAMATE METHYLESTERASE_PROTEIN-GLUTAMINE GLUTAMINASE"/>
    <property type="match status" value="1"/>
</dbReference>
<dbReference type="GO" id="GO:0008984">
    <property type="term" value="F:protein-glutamate methylesterase activity"/>
    <property type="evidence" value="ECO:0007669"/>
    <property type="project" value="UniProtKB-UniRule"/>
</dbReference>
<dbReference type="PIRSF" id="PIRSF000876">
    <property type="entry name" value="RR_chemtxs_CheB"/>
    <property type="match status" value="1"/>
</dbReference>
<evidence type="ECO:0000259" key="9">
    <source>
        <dbReference type="PROSITE" id="PS50122"/>
    </source>
</evidence>
<protein>
    <recommendedName>
        <fullName evidence="5">Protein-glutamate methylesterase/protein-glutamine glutaminase</fullName>
        <ecNumber evidence="5">3.1.1.61</ecNumber>
        <ecNumber evidence="5">3.5.1.44</ecNumber>
    </recommendedName>
</protein>
<dbReference type="SMART" id="SM00448">
    <property type="entry name" value="REC"/>
    <property type="match status" value="1"/>
</dbReference>
<reference evidence="10 11" key="1">
    <citation type="submission" date="2020-10" db="EMBL/GenBank/DDBJ databases">
        <title>Connecting structure to function with the recovery of over 1000 high-quality activated sludge metagenome-assembled genomes encoding full-length rRNA genes using long-read sequencing.</title>
        <authorList>
            <person name="Singleton C.M."/>
            <person name="Petriglieri F."/>
            <person name="Kristensen J.M."/>
            <person name="Kirkegaard R.H."/>
            <person name="Michaelsen T.Y."/>
            <person name="Andersen M.H."/>
            <person name="Karst S.M."/>
            <person name="Dueholm M.S."/>
            <person name="Nielsen P.H."/>
            <person name="Albertsen M."/>
        </authorList>
    </citation>
    <scope>NUCLEOTIDE SEQUENCE [LARGE SCALE GENOMIC DNA]</scope>
    <source>
        <strain evidence="10">OdNE_18-Q3-R46-58_MAXAC.008</strain>
    </source>
</reference>
<dbReference type="HAMAP" id="MF_00099">
    <property type="entry name" value="CheB_chemtxs"/>
    <property type="match status" value="1"/>
</dbReference>
<dbReference type="EC" id="3.5.1.44" evidence="5"/>
<feature type="active site" evidence="5 6">
    <location>
        <position position="171"/>
    </location>
</feature>
<dbReference type="CDD" id="cd16432">
    <property type="entry name" value="CheB_Rec"/>
    <property type="match status" value="1"/>
</dbReference>
<dbReference type="GO" id="GO:0005737">
    <property type="term" value="C:cytoplasm"/>
    <property type="evidence" value="ECO:0007669"/>
    <property type="project" value="UniProtKB-SubCell"/>
</dbReference>
<dbReference type="GO" id="GO:0050568">
    <property type="term" value="F:protein-glutamine glutaminase activity"/>
    <property type="evidence" value="ECO:0007669"/>
    <property type="project" value="UniProtKB-UniRule"/>
</dbReference>
<dbReference type="Proteomes" id="UP000709959">
    <property type="component" value="Unassembled WGS sequence"/>
</dbReference>
<dbReference type="NCBIfam" id="NF009206">
    <property type="entry name" value="PRK12555.1"/>
    <property type="match status" value="1"/>
</dbReference>
<comment type="PTM">
    <text evidence="5">Phosphorylated by CheA. Phosphorylation of the N-terminal regulatory domain activates the methylesterase activity.</text>
</comment>
<dbReference type="EC" id="3.1.1.61" evidence="5"/>
<evidence type="ECO:0000256" key="2">
    <source>
        <dbReference type="ARBA" id="ARBA00022500"/>
    </source>
</evidence>
<comment type="similarity">
    <text evidence="5">Belongs to the CheB family.</text>
</comment>
<evidence type="ECO:0000256" key="6">
    <source>
        <dbReference type="PROSITE-ProRule" id="PRU00050"/>
    </source>
</evidence>
<dbReference type="SUPFAM" id="SSF52738">
    <property type="entry name" value="Methylesterase CheB, C-terminal domain"/>
    <property type="match status" value="1"/>
</dbReference>
<feature type="domain" description="Response regulatory" evidence="8">
    <location>
        <begin position="8"/>
        <end position="125"/>
    </location>
</feature>
<proteinExistence type="inferred from homology"/>
<comment type="caution">
    <text evidence="10">The sequence shown here is derived from an EMBL/GenBank/DDBJ whole genome shotgun (WGS) entry which is preliminary data.</text>
</comment>
<dbReference type="PROSITE" id="PS50110">
    <property type="entry name" value="RESPONSE_REGULATORY"/>
    <property type="match status" value="1"/>
</dbReference>
<evidence type="ECO:0000256" key="7">
    <source>
        <dbReference type="PROSITE-ProRule" id="PRU00169"/>
    </source>
</evidence>
<evidence type="ECO:0000256" key="5">
    <source>
        <dbReference type="HAMAP-Rule" id="MF_00099"/>
    </source>
</evidence>